<dbReference type="PRINTS" id="PR00213">
    <property type="entry name" value="MYELINP0"/>
</dbReference>
<name>A0ABR0Y9M3_HUSHU</name>
<keyword evidence="7" id="KW-0325">Glycoprotein</keyword>
<keyword evidence="8" id="KW-0393">Immunoglobulin domain</keyword>
<keyword evidence="3 10" id="KW-0732">Signal</keyword>
<keyword evidence="4 9" id="KW-1133">Transmembrane helix</keyword>
<dbReference type="PROSITE" id="PS51257">
    <property type="entry name" value="PROKAR_LIPOPROTEIN"/>
    <property type="match status" value="1"/>
</dbReference>
<evidence type="ECO:0000256" key="9">
    <source>
        <dbReference type="SAM" id="Phobius"/>
    </source>
</evidence>
<dbReference type="InterPro" id="IPR013106">
    <property type="entry name" value="Ig_V-set"/>
</dbReference>
<evidence type="ECO:0000256" key="4">
    <source>
        <dbReference type="ARBA" id="ARBA00022989"/>
    </source>
</evidence>
<evidence type="ECO:0000313" key="13">
    <source>
        <dbReference type="Proteomes" id="UP001369086"/>
    </source>
</evidence>
<dbReference type="Gene3D" id="2.60.40.10">
    <property type="entry name" value="Immunoglobulins"/>
    <property type="match status" value="1"/>
</dbReference>
<feature type="signal peptide" evidence="10">
    <location>
        <begin position="1"/>
        <end position="24"/>
    </location>
</feature>
<dbReference type="PANTHER" id="PTHR13869:SF20">
    <property type="entry name" value="MYELIN PROTEIN ZERO-LIKE PROTEIN 3"/>
    <property type="match status" value="1"/>
</dbReference>
<evidence type="ECO:0000313" key="12">
    <source>
        <dbReference type="EMBL" id="KAK6469123.1"/>
    </source>
</evidence>
<keyword evidence="2 9" id="KW-0812">Transmembrane</keyword>
<dbReference type="InterPro" id="IPR000920">
    <property type="entry name" value="Myelin_P0-rel"/>
</dbReference>
<evidence type="ECO:0000256" key="10">
    <source>
        <dbReference type="SAM" id="SignalP"/>
    </source>
</evidence>
<protein>
    <submittedName>
        <fullName evidence="12">Myelin protein zero-like protein 3</fullName>
    </submittedName>
</protein>
<feature type="transmembrane region" description="Helical" evidence="9">
    <location>
        <begin position="152"/>
        <end position="176"/>
    </location>
</feature>
<evidence type="ECO:0000256" key="1">
    <source>
        <dbReference type="ARBA" id="ARBA00004479"/>
    </source>
</evidence>
<keyword evidence="5 9" id="KW-0472">Membrane</keyword>
<comment type="caution">
    <text evidence="12">The sequence shown here is derived from an EMBL/GenBank/DDBJ whole genome shotgun (WGS) entry which is preliminary data.</text>
</comment>
<dbReference type="InterPro" id="IPR013783">
    <property type="entry name" value="Ig-like_fold"/>
</dbReference>
<dbReference type="Proteomes" id="UP001369086">
    <property type="component" value="Unassembled WGS sequence"/>
</dbReference>
<organism evidence="12 13">
    <name type="scientific">Huso huso</name>
    <name type="common">Beluga</name>
    <name type="synonym">Acipenser huso</name>
    <dbReference type="NCBI Taxonomy" id="61971"/>
    <lineage>
        <taxon>Eukaryota</taxon>
        <taxon>Metazoa</taxon>
        <taxon>Chordata</taxon>
        <taxon>Craniata</taxon>
        <taxon>Vertebrata</taxon>
        <taxon>Euteleostomi</taxon>
        <taxon>Actinopterygii</taxon>
        <taxon>Chondrostei</taxon>
        <taxon>Acipenseriformes</taxon>
        <taxon>Acipenseridae</taxon>
        <taxon>Huso</taxon>
    </lineage>
</organism>
<evidence type="ECO:0000256" key="8">
    <source>
        <dbReference type="ARBA" id="ARBA00023319"/>
    </source>
</evidence>
<evidence type="ECO:0000256" key="2">
    <source>
        <dbReference type="ARBA" id="ARBA00022692"/>
    </source>
</evidence>
<comment type="subcellular location">
    <subcellularLocation>
        <location evidence="1">Membrane</location>
        <topology evidence="1">Single-pass type I membrane protein</topology>
    </subcellularLocation>
</comment>
<reference evidence="12 13" key="1">
    <citation type="submission" date="2021-05" db="EMBL/GenBank/DDBJ databases">
        <authorList>
            <person name="Zahm M."/>
            <person name="Klopp C."/>
            <person name="Cabau C."/>
            <person name="Kuhl H."/>
            <person name="Suciu R."/>
            <person name="Ciorpac M."/>
            <person name="Holostenco D."/>
            <person name="Gessner J."/>
            <person name="Wuertz S."/>
            <person name="Hohne C."/>
            <person name="Stock M."/>
            <person name="Gislard M."/>
            <person name="Lluch J."/>
            <person name="Milhes M."/>
            <person name="Lampietro C."/>
            <person name="Lopez Roques C."/>
            <person name="Donnadieu C."/>
            <person name="Du K."/>
            <person name="Schartl M."/>
            <person name="Guiguen Y."/>
        </authorList>
    </citation>
    <scope>NUCLEOTIDE SEQUENCE [LARGE SCALE GENOMIC DNA]</scope>
    <source>
        <strain evidence="12">Hh-F2</strain>
        <tissue evidence="12">Blood</tissue>
    </source>
</reference>
<accession>A0ABR0Y9M3</accession>
<feature type="chain" id="PRO_5045043502" evidence="10">
    <location>
        <begin position="25"/>
        <end position="246"/>
    </location>
</feature>
<dbReference type="PROSITE" id="PS50835">
    <property type="entry name" value="IG_LIKE"/>
    <property type="match status" value="1"/>
</dbReference>
<dbReference type="InterPro" id="IPR036179">
    <property type="entry name" value="Ig-like_dom_sf"/>
</dbReference>
<evidence type="ECO:0000256" key="3">
    <source>
        <dbReference type="ARBA" id="ARBA00022729"/>
    </source>
</evidence>
<keyword evidence="6" id="KW-1015">Disulfide bond</keyword>
<dbReference type="SMART" id="SM00406">
    <property type="entry name" value="IGv"/>
    <property type="match status" value="1"/>
</dbReference>
<evidence type="ECO:0000256" key="5">
    <source>
        <dbReference type="ARBA" id="ARBA00023136"/>
    </source>
</evidence>
<sequence>MGRCEPRIISLCCLLIFGCWQAAAVEMQVEPEVNGVVGDDATLRCTFRSTSPVTGRLSVDWTYRPVDGEASHSFFYYQSKAFPQTEGLFKDRVSWQGDVNRGDASLQLRNLTLNDNGTFTCTVRNPPDVHGNVAKTVLTVTPRGNPIRITEFFLLAGLVLLPSALVVLVLLVRMGCNNGILGRRKTHVLKRSPIEASDGEEDVHKKPSLKRNIMLCCYLCFQDTDYEEALYAMQRRQSEINAESEC</sequence>
<evidence type="ECO:0000256" key="7">
    <source>
        <dbReference type="ARBA" id="ARBA00023180"/>
    </source>
</evidence>
<dbReference type="SMART" id="SM00409">
    <property type="entry name" value="IG"/>
    <property type="match status" value="1"/>
</dbReference>
<dbReference type="SUPFAM" id="SSF48726">
    <property type="entry name" value="Immunoglobulin"/>
    <property type="match status" value="1"/>
</dbReference>
<dbReference type="InterPro" id="IPR003599">
    <property type="entry name" value="Ig_sub"/>
</dbReference>
<gene>
    <name evidence="12" type="ORF">HHUSO_G32537</name>
</gene>
<feature type="domain" description="Ig-like" evidence="11">
    <location>
        <begin position="6"/>
        <end position="139"/>
    </location>
</feature>
<keyword evidence="13" id="KW-1185">Reference proteome</keyword>
<evidence type="ECO:0000256" key="6">
    <source>
        <dbReference type="ARBA" id="ARBA00023157"/>
    </source>
</evidence>
<dbReference type="InterPro" id="IPR007110">
    <property type="entry name" value="Ig-like_dom"/>
</dbReference>
<dbReference type="PANTHER" id="PTHR13869">
    <property type="entry name" value="MYELIN P0 RELATED"/>
    <property type="match status" value="1"/>
</dbReference>
<dbReference type="EMBL" id="JAHFZB010000040">
    <property type="protein sequence ID" value="KAK6469123.1"/>
    <property type="molecule type" value="Genomic_DNA"/>
</dbReference>
<dbReference type="Pfam" id="PF07686">
    <property type="entry name" value="V-set"/>
    <property type="match status" value="1"/>
</dbReference>
<evidence type="ECO:0000259" key="11">
    <source>
        <dbReference type="PROSITE" id="PS50835"/>
    </source>
</evidence>
<proteinExistence type="predicted"/>